<accession>A0A9P3F2K9</accession>
<dbReference type="GeneID" id="66935030"/>
<evidence type="ECO:0000313" key="1">
    <source>
        <dbReference type="EMBL" id="GIK02982.1"/>
    </source>
</evidence>
<dbReference type="OrthoDB" id="4510510at2759"/>
<name>A0A9P3F2K9_ASPVI</name>
<comment type="caution">
    <text evidence="1">The sequence shown here is derived from an EMBL/GenBank/DDBJ whole genome shotgun (WGS) entry which is preliminary data.</text>
</comment>
<proteinExistence type="predicted"/>
<dbReference type="EMBL" id="BOPL01000005">
    <property type="protein sequence ID" value="GIK02982.1"/>
    <property type="molecule type" value="Genomic_DNA"/>
</dbReference>
<keyword evidence="2" id="KW-1185">Reference proteome</keyword>
<reference evidence="1 2" key="1">
    <citation type="submission" date="2021-02" db="EMBL/GenBank/DDBJ databases">
        <title>Pan-genome distribution and transcriptional activeness of fungal secondary metabolism genes in Aspergillus section Fumigati.</title>
        <authorList>
            <person name="Takahashi H."/>
            <person name="Umemura M."/>
            <person name="Ninomiya A."/>
            <person name="Kusuya Y."/>
            <person name="Urayama S."/>
            <person name="Shimizu M."/>
            <person name="Watanabe A."/>
            <person name="Kamei K."/>
            <person name="Yaguchi T."/>
            <person name="Hagiwara D."/>
        </authorList>
    </citation>
    <scope>NUCLEOTIDE SEQUENCE [LARGE SCALE GENOMIC DNA]</scope>
    <source>
        <strain evidence="1 2">IFM 47045</strain>
    </source>
</reference>
<dbReference type="RefSeq" id="XP_043126168.1">
    <property type="nucleotide sequence ID" value="XM_043270233.1"/>
</dbReference>
<dbReference type="Proteomes" id="UP000710440">
    <property type="component" value="Unassembled WGS sequence"/>
</dbReference>
<organism evidence="1 2">
    <name type="scientific">Aspergillus viridinutans</name>
    <dbReference type="NCBI Taxonomy" id="75553"/>
    <lineage>
        <taxon>Eukaryota</taxon>
        <taxon>Fungi</taxon>
        <taxon>Dikarya</taxon>
        <taxon>Ascomycota</taxon>
        <taxon>Pezizomycotina</taxon>
        <taxon>Eurotiomycetes</taxon>
        <taxon>Eurotiomycetidae</taxon>
        <taxon>Eurotiales</taxon>
        <taxon>Aspergillaceae</taxon>
        <taxon>Aspergillus</taxon>
        <taxon>Aspergillus subgen. Fumigati</taxon>
    </lineage>
</organism>
<gene>
    <name evidence="1" type="ORF">Aspvir_007048</name>
</gene>
<sequence>MLIEAICEQSGYNGDDEGEVRDPKNPDIVFLDQETRLSLLVKVDNIVRNLNGKVDFAVWHEGDKNGMGTNLVALEAKRLGDECLCYMNVSQQRAELGWRQRDHMGLNHPCGRAGAGPAPMRTPVVTKERCRTPKEKWFGKQKRKSTEFEDHRAKDRDLWAEVGRVAKTARETAKRTADWDKRGLRELDEDILEKPKLLDTWTTT</sequence>
<evidence type="ECO:0000313" key="2">
    <source>
        <dbReference type="Proteomes" id="UP000710440"/>
    </source>
</evidence>
<protein>
    <submittedName>
        <fullName evidence="1">Uncharacterized protein</fullName>
    </submittedName>
</protein>
<dbReference type="AlphaFoldDB" id="A0A9P3F2K9"/>